<protein>
    <submittedName>
        <fullName evidence="3">Uridine phosphorylase 2</fullName>
    </submittedName>
</protein>
<name>A0A4C1WFG4_EUMVA</name>
<feature type="domain" description="Nucleoside phosphorylase" evidence="2">
    <location>
        <begin position="32"/>
        <end position="207"/>
    </location>
</feature>
<feature type="region of interest" description="Disordered" evidence="1">
    <location>
        <begin position="537"/>
        <end position="559"/>
    </location>
</feature>
<accession>A0A4C1WFG4</accession>
<evidence type="ECO:0000256" key="1">
    <source>
        <dbReference type="SAM" id="MobiDB-lite"/>
    </source>
</evidence>
<evidence type="ECO:0000313" key="4">
    <source>
        <dbReference type="Proteomes" id="UP000299102"/>
    </source>
</evidence>
<dbReference type="Proteomes" id="UP000299102">
    <property type="component" value="Unassembled WGS sequence"/>
</dbReference>
<dbReference type="OrthoDB" id="204058at2759"/>
<dbReference type="InterPro" id="IPR000845">
    <property type="entry name" value="Nucleoside_phosphorylase_d"/>
</dbReference>
<evidence type="ECO:0000259" key="2">
    <source>
        <dbReference type="Pfam" id="PF01048"/>
    </source>
</evidence>
<dbReference type="EMBL" id="BGZK01000558">
    <property type="protein sequence ID" value="GBP50098.1"/>
    <property type="molecule type" value="Genomic_DNA"/>
</dbReference>
<evidence type="ECO:0000313" key="3">
    <source>
        <dbReference type="EMBL" id="GBP50098.1"/>
    </source>
</evidence>
<keyword evidence="4" id="KW-1185">Reference proteome</keyword>
<dbReference type="STRING" id="151549.A0A4C1WFG4"/>
<dbReference type="GO" id="GO:0004850">
    <property type="term" value="F:uridine phosphorylase activity"/>
    <property type="evidence" value="ECO:0007669"/>
    <property type="project" value="TreeGrafter"/>
</dbReference>
<dbReference type="AlphaFoldDB" id="A0A4C1WFG4"/>
<dbReference type="Gene3D" id="3.40.50.1580">
    <property type="entry name" value="Nucleoside phosphorylase domain"/>
    <property type="match status" value="2"/>
</dbReference>
<dbReference type="SUPFAM" id="SSF53167">
    <property type="entry name" value="Purine and uridine phosphorylases"/>
    <property type="match status" value="2"/>
</dbReference>
<reference evidence="3 4" key="1">
    <citation type="journal article" date="2019" name="Commun. Biol.">
        <title>The bagworm genome reveals a unique fibroin gene that provides high tensile strength.</title>
        <authorList>
            <person name="Kono N."/>
            <person name="Nakamura H."/>
            <person name="Ohtoshi R."/>
            <person name="Tomita M."/>
            <person name="Numata K."/>
            <person name="Arakawa K."/>
        </authorList>
    </citation>
    <scope>NUCLEOTIDE SEQUENCE [LARGE SCALE GENOMIC DNA]</scope>
</reference>
<dbReference type="InterPro" id="IPR035994">
    <property type="entry name" value="Nucleoside_phosphorylase_sf"/>
</dbReference>
<dbReference type="PANTHER" id="PTHR43691:SF11">
    <property type="entry name" value="FI09636P-RELATED"/>
    <property type="match status" value="1"/>
</dbReference>
<sequence length="705" mass="78926">MNSGAVPKWWHPVRAGPAPRPAKPLSRHGLRFVCMGGTKQRMKEFAGYMSKMLKIAPDDDKLINLTKHSHRYALYKVGPVLSVNHGIGIPSMTVVLQEVMKLLCYAKAKDPIIFRIGTSGGLKVPPGSVVVSSWGMNGLLEKTYDLAVLGQTRSFPAIFDERLNEELMEVAGRDGEVFATFSGGTMAADDFYRDQLHTPAIPVRTANNVVRRVLINILGAQCDVVVRRVPINILGAQCDVVVRRVLINILGAQYDVVVRRVPINILGAQCDVVVRRQARLDGPTCDHTDEEKLIFLRRLSDLGVRNIEMEATAFAALTSEAGFRSADVCVTFLDRMQGDQRACEPLKCRCSPPPMNTRNPRRVASPLPAFWAGIEYLVKGEWATETLIHWTKGIRGCCYSTIPTKAFPNCVKKLVDLYHVWRELQKNCKKTQVTFKNRENNFVKDLDNLFDIAHADAFDRMKIEKDKDFLRKQREAGRPGCLGGIDQKLAEKKERVRQRRLEEEERKVKRRELLAVASTSSIDSLECLENSDEEQISNSVLSTQIPRPEKSAKRGTKKALGLNSDDFPINKSSIQRICTQARKSRAEAIKTDFQNNLPDVITVHWDGKLLPGLDVRSSKKERLPIIASFDDREQLLAVPKLESSSGKHQAKAISTALFDWNLHDKVQIMCCDTTASNTGRFSGACAILEQTLEGNYCFCLSSSYL</sequence>
<organism evidence="3 4">
    <name type="scientific">Eumeta variegata</name>
    <name type="common">Bagworm moth</name>
    <name type="synonym">Eumeta japonica</name>
    <dbReference type="NCBI Taxonomy" id="151549"/>
    <lineage>
        <taxon>Eukaryota</taxon>
        <taxon>Metazoa</taxon>
        <taxon>Ecdysozoa</taxon>
        <taxon>Arthropoda</taxon>
        <taxon>Hexapoda</taxon>
        <taxon>Insecta</taxon>
        <taxon>Pterygota</taxon>
        <taxon>Neoptera</taxon>
        <taxon>Endopterygota</taxon>
        <taxon>Lepidoptera</taxon>
        <taxon>Glossata</taxon>
        <taxon>Ditrysia</taxon>
        <taxon>Tineoidea</taxon>
        <taxon>Psychidae</taxon>
        <taxon>Oiketicinae</taxon>
        <taxon>Eumeta</taxon>
    </lineage>
</organism>
<gene>
    <name evidence="3" type="primary">UPP2</name>
    <name evidence="3" type="ORF">EVAR_17359_1</name>
</gene>
<dbReference type="Pfam" id="PF01048">
    <property type="entry name" value="PNP_UDP_1"/>
    <property type="match status" value="1"/>
</dbReference>
<comment type="caution">
    <text evidence="3">The sequence shown here is derived from an EMBL/GenBank/DDBJ whole genome shotgun (WGS) entry which is preliminary data.</text>
</comment>
<dbReference type="GO" id="GO:0006218">
    <property type="term" value="P:uridine catabolic process"/>
    <property type="evidence" value="ECO:0007669"/>
    <property type="project" value="TreeGrafter"/>
</dbReference>
<proteinExistence type="predicted"/>
<dbReference type="PANTHER" id="PTHR43691">
    <property type="entry name" value="URIDINE PHOSPHORYLASE"/>
    <property type="match status" value="1"/>
</dbReference>
<dbReference type="GO" id="GO:0005829">
    <property type="term" value="C:cytosol"/>
    <property type="evidence" value="ECO:0007669"/>
    <property type="project" value="TreeGrafter"/>
</dbReference>